<evidence type="ECO:0000256" key="4">
    <source>
        <dbReference type="ARBA" id="ARBA00022801"/>
    </source>
</evidence>
<name>A0A835IMD5_9MAGN</name>
<feature type="domain" description="PA" evidence="9">
    <location>
        <begin position="392"/>
        <end position="489"/>
    </location>
</feature>
<dbReference type="OrthoDB" id="206201at2759"/>
<evidence type="ECO:0000256" key="2">
    <source>
        <dbReference type="ARBA" id="ARBA00022670"/>
    </source>
</evidence>
<feature type="domain" description="Subtilisin-like protease fibronectin type-III" evidence="10">
    <location>
        <begin position="681"/>
        <end position="780"/>
    </location>
</feature>
<dbReference type="Pfam" id="PF17766">
    <property type="entry name" value="fn3_6"/>
    <property type="match status" value="1"/>
</dbReference>
<dbReference type="Gene3D" id="3.40.50.200">
    <property type="entry name" value="Peptidase S8/S53 domain"/>
    <property type="match status" value="1"/>
</dbReference>
<dbReference type="GO" id="GO:0004252">
    <property type="term" value="F:serine-type endopeptidase activity"/>
    <property type="evidence" value="ECO:0007669"/>
    <property type="project" value="UniProtKB-UniRule"/>
</dbReference>
<accession>A0A835IMD5</accession>
<dbReference type="GO" id="GO:0006508">
    <property type="term" value="P:proteolysis"/>
    <property type="evidence" value="ECO:0007669"/>
    <property type="project" value="UniProtKB-KW"/>
</dbReference>
<evidence type="ECO:0000256" key="3">
    <source>
        <dbReference type="ARBA" id="ARBA00022729"/>
    </source>
</evidence>
<dbReference type="Gene3D" id="2.60.40.2310">
    <property type="match status" value="1"/>
</dbReference>
<dbReference type="InterPro" id="IPR015500">
    <property type="entry name" value="Peptidase_S8_subtilisin-rel"/>
</dbReference>
<evidence type="ECO:0000256" key="6">
    <source>
        <dbReference type="PIRSR" id="PIRSR615500-1"/>
    </source>
</evidence>
<organism evidence="11 12">
    <name type="scientific">Coptis chinensis</name>
    <dbReference type="NCBI Taxonomy" id="261450"/>
    <lineage>
        <taxon>Eukaryota</taxon>
        <taxon>Viridiplantae</taxon>
        <taxon>Streptophyta</taxon>
        <taxon>Embryophyta</taxon>
        <taxon>Tracheophyta</taxon>
        <taxon>Spermatophyta</taxon>
        <taxon>Magnoliopsida</taxon>
        <taxon>Ranunculales</taxon>
        <taxon>Ranunculaceae</taxon>
        <taxon>Coptidoideae</taxon>
        <taxon>Coptis</taxon>
    </lineage>
</organism>
<dbReference type="AlphaFoldDB" id="A0A835IMD5"/>
<dbReference type="InterPro" id="IPR023828">
    <property type="entry name" value="Peptidase_S8_Ser-AS"/>
</dbReference>
<reference evidence="11 12" key="1">
    <citation type="submission" date="2020-10" db="EMBL/GenBank/DDBJ databases">
        <title>The Coptis chinensis genome and diversification of protoberbering-type alkaloids.</title>
        <authorList>
            <person name="Wang B."/>
            <person name="Shu S."/>
            <person name="Song C."/>
            <person name="Liu Y."/>
        </authorList>
    </citation>
    <scope>NUCLEOTIDE SEQUENCE [LARGE SCALE GENOMIC DNA]</scope>
    <source>
        <strain evidence="11">HL-2020</strain>
        <tissue evidence="11">Leaf</tissue>
    </source>
</reference>
<dbReference type="FunFam" id="3.50.30.30:FF:000005">
    <property type="entry name" value="subtilisin-like protease SBT1.5"/>
    <property type="match status" value="1"/>
</dbReference>
<dbReference type="InterPro" id="IPR000209">
    <property type="entry name" value="Peptidase_S8/S53_dom"/>
</dbReference>
<evidence type="ECO:0000259" key="10">
    <source>
        <dbReference type="Pfam" id="PF17766"/>
    </source>
</evidence>
<comment type="caution">
    <text evidence="11">The sequence shown here is derived from an EMBL/GenBank/DDBJ whole genome shotgun (WGS) entry which is preliminary data.</text>
</comment>
<evidence type="ECO:0000256" key="5">
    <source>
        <dbReference type="ARBA" id="ARBA00022825"/>
    </source>
</evidence>
<feature type="active site" description="Charge relay system" evidence="6 7">
    <location>
        <position position="150"/>
    </location>
</feature>
<dbReference type="InterPro" id="IPR036852">
    <property type="entry name" value="Peptidase_S8/S53_dom_sf"/>
</dbReference>
<dbReference type="InterPro" id="IPR045051">
    <property type="entry name" value="SBT"/>
</dbReference>
<sequence>MPMKKVATMFNLIKLGKNLDKPATKASGKGWCLISRKCHEGINRPMKGLLITDLQAGGPATNAHINFSPQYDQNVNGFAAVLTPEEAKLFEVVQVTRNQPNAWSLHTTRSWEFMGLEGGREFGRSIDNKMRGNLHREANYGKDIIVGLLDSGIWPESRSFNDEGFGPVPQSWKGICQAGESFNSSHCNRKVIGARYYLKGFEYFYGQINNSFEYRSPRDFDGHGTHTSSTAGGRKVENASALGGFASGTASGGAPLARLAMYKVCWPLIDPIQKRITGDDCVEADMLAAMDDAIGDGVDVLSISIGSYSQINFSSNGIAIGALHAIKKNIVVSCAAGNDGPGAGTVSNLAPWVITVGASSIDRDIYSSLVLGNGIKIEGHSRSPHELKKEMYPLVYAGDVIEPHVPNNSSVGQCLPGSLSPTKTNGKIVFCMRGVNQSRIDRIEKGVEVKRAGGVGMILGNNPEVGEGKPSDPHFLPATAVGAKDAATILNYIKSSNNSVAQINPIVTTLDIKPAPTMAAFSSTGPNSLVADTLKPDITAPGMEILAASNEKASPTGLGYDHRYAKYIFMSGTSMACPHVAGLAALVKAVHPTWSSAAIRSALMTTATLKNNLGKPITTAFGEVANPFNFGSGHVRPTKASDPGLVYDASFTDYLLYLCSIRDQNVVPSFSCPNVPPSVHDLNHPSLAISNLKGTVIVKRTVTNVGGEKSVYRATVKPPDGFYVKLSPNMLYFNDVGEKQSFTITVKASLKESNSTIGGYSFGSYTWKDGIHVVRSPIAVS</sequence>
<feature type="domain" description="Peptidase S8/S53" evidence="8">
    <location>
        <begin position="141"/>
        <end position="618"/>
    </location>
</feature>
<dbReference type="InterPro" id="IPR034197">
    <property type="entry name" value="Peptidases_S8_3"/>
</dbReference>
<keyword evidence="2 7" id="KW-0645">Protease</keyword>
<feature type="active site" description="Charge relay system" evidence="6 7">
    <location>
        <position position="574"/>
    </location>
</feature>
<dbReference type="SUPFAM" id="SSF52743">
    <property type="entry name" value="Subtilisin-like"/>
    <property type="match status" value="1"/>
</dbReference>
<dbReference type="PRINTS" id="PR00723">
    <property type="entry name" value="SUBTILISIN"/>
</dbReference>
<dbReference type="Gene3D" id="3.50.30.30">
    <property type="match status" value="1"/>
</dbReference>
<dbReference type="FunFam" id="3.40.50.200:FF:000006">
    <property type="entry name" value="Subtilisin-like protease SBT1.5"/>
    <property type="match status" value="1"/>
</dbReference>
<dbReference type="PROSITE" id="PS00138">
    <property type="entry name" value="SUBTILASE_SER"/>
    <property type="match status" value="1"/>
</dbReference>
<evidence type="ECO:0000256" key="1">
    <source>
        <dbReference type="ARBA" id="ARBA00011073"/>
    </source>
</evidence>
<comment type="similarity">
    <text evidence="1 7">Belongs to the peptidase S8 family.</text>
</comment>
<evidence type="ECO:0000313" key="11">
    <source>
        <dbReference type="EMBL" id="KAF9620626.1"/>
    </source>
</evidence>
<keyword evidence="5 7" id="KW-0720">Serine protease</keyword>
<keyword evidence="12" id="KW-1185">Reference proteome</keyword>
<keyword evidence="4 7" id="KW-0378">Hydrolase</keyword>
<dbReference type="Pfam" id="PF00082">
    <property type="entry name" value="Peptidase_S8"/>
    <property type="match status" value="1"/>
</dbReference>
<dbReference type="InterPro" id="IPR003137">
    <property type="entry name" value="PA_domain"/>
</dbReference>
<dbReference type="CDD" id="cd02120">
    <property type="entry name" value="PA_subtilisin_like"/>
    <property type="match status" value="1"/>
</dbReference>
<dbReference type="Pfam" id="PF02225">
    <property type="entry name" value="PA"/>
    <property type="match status" value="1"/>
</dbReference>
<dbReference type="PANTHER" id="PTHR10795">
    <property type="entry name" value="PROPROTEIN CONVERTASE SUBTILISIN/KEXIN"/>
    <property type="match status" value="1"/>
</dbReference>
<feature type="active site" description="Charge relay system" evidence="6 7">
    <location>
        <position position="223"/>
    </location>
</feature>
<evidence type="ECO:0000259" key="9">
    <source>
        <dbReference type="Pfam" id="PF02225"/>
    </source>
</evidence>
<protein>
    <submittedName>
        <fullName evidence="11">Uncharacterized protein</fullName>
    </submittedName>
</protein>
<dbReference type="EMBL" id="JADFTS010000002">
    <property type="protein sequence ID" value="KAF9620626.1"/>
    <property type="molecule type" value="Genomic_DNA"/>
</dbReference>
<dbReference type="Proteomes" id="UP000631114">
    <property type="component" value="Unassembled WGS sequence"/>
</dbReference>
<evidence type="ECO:0000259" key="8">
    <source>
        <dbReference type="Pfam" id="PF00082"/>
    </source>
</evidence>
<evidence type="ECO:0000313" key="12">
    <source>
        <dbReference type="Proteomes" id="UP000631114"/>
    </source>
</evidence>
<gene>
    <name evidence="11" type="ORF">IFM89_013652</name>
</gene>
<dbReference type="CDD" id="cd04852">
    <property type="entry name" value="Peptidases_S8_3"/>
    <property type="match status" value="1"/>
</dbReference>
<evidence type="ECO:0000256" key="7">
    <source>
        <dbReference type="PROSITE-ProRule" id="PRU01240"/>
    </source>
</evidence>
<dbReference type="InterPro" id="IPR041469">
    <property type="entry name" value="Subtilisin-like_FN3"/>
</dbReference>
<proteinExistence type="inferred from homology"/>
<dbReference type="PROSITE" id="PS51892">
    <property type="entry name" value="SUBTILASE"/>
    <property type="match status" value="1"/>
</dbReference>
<keyword evidence="3" id="KW-0732">Signal</keyword>